<organism evidence="3 4">
    <name type="scientific">Spirulina subsalsa FACHB-351</name>
    <dbReference type="NCBI Taxonomy" id="234711"/>
    <lineage>
        <taxon>Bacteria</taxon>
        <taxon>Bacillati</taxon>
        <taxon>Cyanobacteriota</taxon>
        <taxon>Cyanophyceae</taxon>
        <taxon>Spirulinales</taxon>
        <taxon>Spirulinaceae</taxon>
        <taxon>Spirulina</taxon>
    </lineage>
</organism>
<feature type="region of interest" description="Disordered" evidence="1">
    <location>
        <begin position="27"/>
        <end position="71"/>
    </location>
</feature>
<dbReference type="PANTHER" id="PTHR33740">
    <property type="entry name" value="GPI-ANCHORED ADHESIN-LIKE PROTEIN"/>
    <property type="match status" value="1"/>
</dbReference>
<dbReference type="EMBL" id="JAIHOM010000012">
    <property type="protein sequence ID" value="MCW6035362.1"/>
    <property type="molecule type" value="Genomic_DNA"/>
</dbReference>
<evidence type="ECO:0000313" key="4">
    <source>
        <dbReference type="Proteomes" id="UP001526426"/>
    </source>
</evidence>
<dbReference type="InterPro" id="IPR001119">
    <property type="entry name" value="SLH_dom"/>
</dbReference>
<comment type="caution">
    <text evidence="3">The sequence shown here is derived from an EMBL/GenBank/DDBJ whole genome shotgun (WGS) entry which is preliminary data.</text>
</comment>
<sequence>MKGKGLFLGCCAIALLTGCSGDPTAQRWFAPDPELETPASPEASPSPSPSPSPTPEVEETAQTLPQNFPETIPQYPEATLLEAKYSSAQVRGTTRWTTTDPQNLVREFYQQAFTEQDWTLETGEGEDDSLSARREDLRVTIAFEDVSAGETQFSLTYQVGESPTPTTSEGEGDLSTVSEPLRGYVSDVLALGVMGEVNPNETVTRRTFARWLFEVHNRMYGDRTTKQIRPIPTRDRPAFQDIPPSDPDFALIQGLAEAGIIPSRLTDNSNPALFQPDAPLTRETLLLWKVPLDVRKALPQATVSGIEQTWGFQDAGQINPEALRAVAADYENGDRANILRVFGYTTLFQPKKPVTQAEAIASLWYFGYQGEGISAPEAANISP</sequence>
<evidence type="ECO:0000259" key="2">
    <source>
        <dbReference type="PROSITE" id="PS51272"/>
    </source>
</evidence>
<evidence type="ECO:0000256" key="1">
    <source>
        <dbReference type="SAM" id="MobiDB-lite"/>
    </source>
</evidence>
<dbReference type="Proteomes" id="UP001526426">
    <property type="component" value="Unassembled WGS sequence"/>
</dbReference>
<dbReference type="PROSITE" id="PS51257">
    <property type="entry name" value="PROKAR_LIPOPROTEIN"/>
    <property type="match status" value="1"/>
</dbReference>
<feature type="compositionally biased region" description="Pro residues" evidence="1">
    <location>
        <begin position="44"/>
        <end position="54"/>
    </location>
</feature>
<protein>
    <submittedName>
        <fullName evidence="3">S-layer homology domain-containing protein</fullName>
    </submittedName>
</protein>
<dbReference type="PROSITE" id="PS51272">
    <property type="entry name" value="SLH"/>
    <property type="match status" value="1"/>
</dbReference>
<name>A0ABT3L1I3_9CYAN</name>
<proteinExistence type="predicted"/>
<accession>A0ABT3L1I3</accession>
<dbReference type="RefSeq" id="WP_265263046.1">
    <property type="nucleotide sequence ID" value="NZ_JAIHOM010000012.1"/>
</dbReference>
<feature type="domain" description="SLH" evidence="2">
    <location>
        <begin position="235"/>
        <end position="303"/>
    </location>
</feature>
<gene>
    <name evidence="3" type="ORF">K4A83_03610</name>
</gene>
<evidence type="ECO:0000313" key="3">
    <source>
        <dbReference type="EMBL" id="MCW6035362.1"/>
    </source>
</evidence>
<reference evidence="3 4" key="1">
    <citation type="submission" date="2021-08" db="EMBL/GenBank/DDBJ databases">
        <title>Draft genome sequence of Spirulina subsalsa with high tolerance to salinity and hype-accumulation of phycocyanin.</title>
        <authorList>
            <person name="Pei H."/>
            <person name="Jiang L."/>
        </authorList>
    </citation>
    <scope>NUCLEOTIDE SEQUENCE [LARGE SCALE GENOMIC DNA]</scope>
    <source>
        <strain evidence="3 4">FACHB-351</strain>
    </source>
</reference>
<keyword evidence="4" id="KW-1185">Reference proteome</keyword>
<dbReference type="PANTHER" id="PTHR33740:SF3">
    <property type="entry name" value="GPI-ANCHORED ADHESIN-LIKE PROTEIN"/>
    <property type="match status" value="1"/>
</dbReference>